<dbReference type="Gene3D" id="1.10.3480.10">
    <property type="entry name" value="TorD-like"/>
    <property type="match status" value="1"/>
</dbReference>
<dbReference type="InterPro" id="IPR036411">
    <property type="entry name" value="TorD-like_sf"/>
</dbReference>
<reference evidence="1 2" key="1">
    <citation type="submission" date="2020-03" db="EMBL/GenBank/DDBJ databases">
        <authorList>
            <consortium name="Genoscope - CEA"/>
            <person name="William W."/>
        </authorList>
    </citation>
    <scope>NUCLEOTIDE SEQUENCE [LARGE SCALE GENOMIC DNA]</scope>
    <source>
        <strain evidence="2">DSM 16959</strain>
    </source>
</reference>
<organism evidence="1 2">
    <name type="scientific">Denitratisoma oestradiolicum</name>
    <dbReference type="NCBI Taxonomy" id="311182"/>
    <lineage>
        <taxon>Bacteria</taxon>
        <taxon>Pseudomonadati</taxon>
        <taxon>Pseudomonadota</taxon>
        <taxon>Betaproteobacteria</taxon>
        <taxon>Nitrosomonadales</taxon>
        <taxon>Sterolibacteriaceae</taxon>
        <taxon>Denitratisoma</taxon>
    </lineage>
</organism>
<dbReference type="AlphaFoldDB" id="A0A6S6XUK3"/>
<dbReference type="Pfam" id="PF02613">
    <property type="entry name" value="Nitrate_red_del"/>
    <property type="match status" value="1"/>
</dbReference>
<keyword evidence="2" id="KW-1185">Reference proteome</keyword>
<name>A0A6S6XUK3_9PROT</name>
<dbReference type="KEGG" id="doe:DENOEST_1355"/>
<evidence type="ECO:0000313" key="2">
    <source>
        <dbReference type="Proteomes" id="UP000515733"/>
    </source>
</evidence>
<dbReference type="EMBL" id="LR778301">
    <property type="protein sequence ID" value="CAB1368520.1"/>
    <property type="molecule type" value="Genomic_DNA"/>
</dbReference>
<accession>A0A6S6XUK3</accession>
<sequence>MQMKTENSIEQAFWLTMANVFLPPMHPEVFVVSRNWLADDLQEMCDALGLDLLPDLKQLRRNLAGLASHEILLVDYSHLFLQPPAPASLNLSRYVDGGINGPCMDALENAYRRAGVTQSERMRDLPDHGAMQMETLAFLLGEDFQEAADFARLCLVGALPRLAQTVDEESPNSPYAPLSRIAAGAITRFTQEAHPSASQKKRRHDVSVGVWRHCKSCDQPFAREKEIQIMTRALAQAGLPATHLERCPDCRDAVSGFFKRSLT</sequence>
<gene>
    <name evidence="1" type="ORF">DENOEST_1355</name>
</gene>
<dbReference type="InterPro" id="IPR020945">
    <property type="entry name" value="DMSO/NO3_reduct_chaperone"/>
</dbReference>
<dbReference type="SUPFAM" id="SSF89155">
    <property type="entry name" value="TorD-like"/>
    <property type="match status" value="1"/>
</dbReference>
<dbReference type="OrthoDB" id="9155486at2"/>
<dbReference type="Proteomes" id="UP000515733">
    <property type="component" value="Chromosome"/>
</dbReference>
<proteinExistence type="predicted"/>
<protein>
    <submittedName>
        <fullName evidence="1">Uncharacterized protein</fullName>
    </submittedName>
</protein>
<evidence type="ECO:0000313" key="1">
    <source>
        <dbReference type="EMBL" id="CAB1368520.1"/>
    </source>
</evidence>